<comment type="caution">
    <text evidence="2">The sequence shown here is derived from an EMBL/GenBank/DDBJ whole genome shotgun (WGS) entry which is preliminary data.</text>
</comment>
<sequence length="139" mass="15648">MVTVRGSDLVVSKFGFSVYPCAPCFVAILFSSLFIEIPYLVVRNAIIQKFSTTAILSTSAFSAFSPDAYVCCDPTDEVSYGCEHLVSTRYGLEEVKFFFLWGSFCLLIMLRFHLVQAPVSAEFSVQFSCQYDFFLPYSL</sequence>
<gene>
    <name evidence="2" type="ORF">H5410_036089</name>
</gene>
<protein>
    <submittedName>
        <fullName evidence="2">Uncharacterized protein</fullName>
    </submittedName>
</protein>
<keyword evidence="1" id="KW-0472">Membrane</keyword>
<dbReference type="EMBL" id="JACXVP010000007">
    <property type="protein sequence ID" value="KAG5594857.1"/>
    <property type="molecule type" value="Genomic_DNA"/>
</dbReference>
<keyword evidence="1" id="KW-1133">Transmembrane helix</keyword>
<evidence type="ECO:0000313" key="2">
    <source>
        <dbReference type="EMBL" id="KAG5594857.1"/>
    </source>
</evidence>
<accession>A0A9J5Y356</accession>
<keyword evidence="3" id="KW-1185">Reference proteome</keyword>
<organism evidence="2 3">
    <name type="scientific">Solanum commersonii</name>
    <name type="common">Commerson's wild potato</name>
    <name type="synonym">Commerson's nightshade</name>
    <dbReference type="NCBI Taxonomy" id="4109"/>
    <lineage>
        <taxon>Eukaryota</taxon>
        <taxon>Viridiplantae</taxon>
        <taxon>Streptophyta</taxon>
        <taxon>Embryophyta</taxon>
        <taxon>Tracheophyta</taxon>
        <taxon>Spermatophyta</taxon>
        <taxon>Magnoliopsida</taxon>
        <taxon>eudicotyledons</taxon>
        <taxon>Gunneridae</taxon>
        <taxon>Pentapetalae</taxon>
        <taxon>asterids</taxon>
        <taxon>lamiids</taxon>
        <taxon>Solanales</taxon>
        <taxon>Solanaceae</taxon>
        <taxon>Solanoideae</taxon>
        <taxon>Solaneae</taxon>
        <taxon>Solanum</taxon>
    </lineage>
</organism>
<feature type="transmembrane region" description="Helical" evidence="1">
    <location>
        <begin position="16"/>
        <end position="42"/>
    </location>
</feature>
<keyword evidence="1" id="KW-0812">Transmembrane</keyword>
<proteinExistence type="predicted"/>
<evidence type="ECO:0000313" key="3">
    <source>
        <dbReference type="Proteomes" id="UP000824120"/>
    </source>
</evidence>
<feature type="transmembrane region" description="Helical" evidence="1">
    <location>
        <begin position="97"/>
        <end position="114"/>
    </location>
</feature>
<dbReference type="AlphaFoldDB" id="A0A9J5Y356"/>
<dbReference type="Proteomes" id="UP000824120">
    <property type="component" value="Chromosome 7"/>
</dbReference>
<evidence type="ECO:0000256" key="1">
    <source>
        <dbReference type="SAM" id="Phobius"/>
    </source>
</evidence>
<reference evidence="2 3" key="1">
    <citation type="submission" date="2020-09" db="EMBL/GenBank/DDBJ databases">
        <title>De no assembly of potato wild relative species, Solanum commersonii.</title>
        <authorList>
            <person name="Cho K."/>
        </authorList>
    </citation>
    <scope>NUCLEOTIDE SEQUENCE [LARGE SCALE GENOMIC DNA]</scope>
    <source>
        <strain evidence="2">LZ3.2</strain>
        <tissue evidence="2">Leaf</tissue>
    </source>
</reference>
<name>A0A9J5Y356_SOLCO</name>